<sequence length="1115" mass="127171">MTSTERDAFLNESFPVDFQWASSSESFKVEGGWAEDGKGESIWDRFGHDGLVFANQTADLACDSYHKVDYDVYLLRGLHVNTYQFSISWARIFPSGHRGSQSEKGALYYDKLINALIDSGIQPVVTLYHWDLPQALQDCGGWTNASIVEAFKDYADFCFSRFGDRVKTWNTFSSPWVVSHAGYGTGEHAPGVKDYVVASYQATHNMIKSHAEAWHVYNKKYRKTQGGRVGIALNSDWAEPLDPSRPEDIGAADRYLQFMLGWFAHPIFVDGDYPAAFKTQIEQKRKECPLSEPARLPVFTAEERKRIHGTADYFGLNHYTSRLVNNSAGGCTPGPQGVGNFQSHVDPSWSSTASDWIYSAPWGLRRLLNYISTEYLNIIKVPIHITGNGMPTEHIGDSLNDVSRIDYMKSYINEALKAIHLDGVNVQRFTVQSLMDGFEGPQGYTRVVWRKFSSQTNFQRKLYHYGTFPQGFSWGVSSLAYQIEGGWNADGKGPSIWDTFTQNGNIPDNANGDVACDSYHRLEEDFYMLRALKDLSEAEESDSPTTAIKNQRAVAWGLRRLLNWIKEEYGDPEIYLTENGVATDIMTTVDYIDRVFYYKTYVDEALKAHNLDDDEKILYGEFPKTFNWSTASASYQIEGSWTADGKGLSIWDEFAHTPLKVSNSDNGDIACDSYNKIDKDVEVLKKLKVTHYRFSVSWPRVLPDRTTNHVNEAGVNYYHRLLDALEAANIQPQLTLYHWDLPLALQKVGGWENETIVQRFRGYADLLFSRFGQRVKFWITLNEPYIVANLGYGYGTFAPGIFNRQYIAAHNLIKAHAEAWHLYNDEYRATQGGIISITINSDWAEPRNPYKQEDVDATNRYLQFFIGWFAHPIFRGDYPELMKTIIRERSLAVGLPESGLPEFTPEEIKRINGTHDYFGLNHYCSVLSYPVNLGKQQDYEGDRGTGVSHDRTWIESGSFWLKITPFGFRKLLKFIKDEKYFYEQYINQALKAQVLDGVDLRGYTAWSLMDNFEWAAGYVERFGLFFVNCSDPTLPRIPKNSASRYASIITCNGFPDPALGPHECLNPDPEEVALYVIFAFLLVSVLGAFFVLHRLWKTKRKLKKAPVESVKMERM</sequence>
<keyword evidence="11" id="KW-1185">Reference proteome</keyword>
<keyword evidence="4 8" id="KW-0378">Hydrolase</keyword>
<evidence type="ECO:0000256" key="8">
    <source>
        <dbReference type="RuleBase" id="RU004468"/>
    </source>
</evidence>
<dbReference type="PROSITE" id="PS00653">
    <property type="entry name" value="GLYCOSYL_HYDROL_F1_2"/>
    <property type="match status" value="1"/>
</dbReference>
<keyword evidence="9" id="KW-0812">Transmembrane</keyword>
<evidence type="ECO:0000256" key="6">
    <source>
        <dbReference type="ARBA" id="ARBA00023295"/>
    </source>
</evidence>
<keyword evidence="5" id="KW-0325">Glycoprotein</keyword>
<evidence type="ECO:0000256" key="5">
    <source>
        <dbReference type="ARBA" id="ARBA00023180"/>
    </source>
</evidence>
<dbReference type="PROSITE" id="PS00572">
    <property type="entry name" value="GLYCOSYL_HYDROL_F1_1"/>
    <property type="match status" value="1"/>
</dbReference>
<proteinExistence type="inferred from homology"/>
<gene>
    <name evidence="10" type="ORF">JOQ06_029923</name>
</gene>
<comment type="caution">
    <text evidence="10">The sequence shown here is derived from an EMBL/GenBank/DDBJ whole genome shotgun (WGS) entry which is preliminary data.</text>
</comment>
<keyword evidence="9" id="KW-1133">Transmembrane helix</keyword>
<dbReference type="GO" id="GO:0005975">
    <property type="term" value="P:carbohydrate metabolic process"/>
    <property type="evidence" value="ECO:0007669"/>
    <property type="project" value="InterPro"/>
</dbReference>
<dbReference type="PRINTS" id="PR00131">
    <property type="entry name" value="GLHYDRLASE1"/>
</dbReference>
<dbReference type="FunFam" id="3.20.20.80:FF:000013">
    <property type="entry name" value="lactase-phlorizin hydrolase"/>
    <property type="match status" value="2"/>
</dbReference>
<evidence type="ECO:0000256" key="1">
    <source>
        <dbReference type="ARBA" id="ARBA00010838"/>
    </source>
</evidence>
<accession>A0AAD6FFN6</accession>
<dbReference type="InterPro" id="IPR018120">
    <property type="entry name" value="Glyco_hydro_1_AS"/>
</dbReference>
<dbReference type="InterPro" id="IPR033132">
    <property type="entry name" value="GH_1_N_CS"/>
</dbReference>
<dbReference type="InterPro" id="IPR017853">
    <property type="entry name" value="GH"/>
</dbReference>
<evidence type="ECO:0000256" key="7">
    <source>
        <dbReference type="PROSITE-ProRule" id="PRU10055"/>
    </source>
</evidence>
<keyword evidence="9" id="KW-0472">Membrane</keyword>
<evidence type="ECO:0000256" key="2">
    <source>
        <dbReference type="ARBA" id="ARBA00011738"/>
    </source>
</evidence>
<dbReference type="Pfam" id="PF00232">
    <property type="entry name" value="Glyco_hydro_1"/>
    <property type="match status" value="5"/>
</dbReference>
<feature type="transmembrane region" description="Helical" evidence="9">
    <location>
        <begin position="1072"/>
        <end position="1092"/>
    </location>
</feature>
<feature type="active site" description="Nucleophile" evidence="7">
    <location>
        <position position="578"/>
    </location>
</feature>
<dbReference type="PANTHER" id="PTHR10353">
    <property type="entry name" value="GLYCOSYL HYDROLASE"/>
    <property type="match status" value="1"/>
</dbReference>
<dbReference type="SUPFAM" id="SSF51445">
    <property type="entry name" value="(Trans)glycosidases"/>
    <property type="match status" value="4"/>
</dbReference>
<dbReference type="Gene3D" id="3.20.20.80">
    <property type="entry name" value="Glycosidases"/>
    <property type="match status" value="4"/>
</dbReference>
<comment type="subunit">
    <text evidence="2">Homodimer.</text>
</comment>
<evidence type="ECO:0000256" key="4">
    <source>
        <dbReference type="ARBA" id="ARBA00022801"/>
    </source>
</evidence>
<organism evidence="10 11">
    <name type="scientific">Pogonophryne albipinna</name>
    <dbReference type="NCBI Taxonomy" id="1090488"/>
    <lineage>
        <taxon>Eukaryota</taxon>
        <taxon>Metazoa</taxon>
        <taxon>Chordata</taxon>
        <taxon>Craniata</taxon>
        <taxon>Vertebrata</taxon>
        <taxon>Euteleostomi</taxon>
        <taxon>Actinopterygii</taxon>
        <taxon>Neopterygii</taxon>
        <taxon>Teleostei</taxon>
        <taxon>Neoteleostei</taxon>
        <taxon>Acanthomorphata</taxon>
        <taxon>Eupercaria</taxon>
        <taxon>Perciformes</taxon>
        <taxon>Notothenioidei</taxon>
        <taxon>Pogonophryne</taxon>
    </lineage>
</organism>
<dbReference type="PANTHER" id="PTHR10353:SF36">
    <property type="entry name" value="LP05116P"/>
    <property type="match status" value="1"/>
</dbReference>
<dbReference type="InterPro" id="IPR001360">
    <property type="entry name" value="Glyco_hydro_1"/>
</dbReference>
<dbReference type="EC" id="3.2.1.21" evidence="3"/>
<reference evidence="10" key="1">
    <citation type="submission" date="2022-11" db="EMBL/GenBank/DDBJ databases">
        <title>Chromosome-level genome of Pogonophryne albipinna.</title>
        <authorList>
            <person name="Jo E."/>
        </authorList>
    </citation>
    <scope>NUCLEOTIDE SEQUENCE</scope>
    <source>
        <strain evidence="10">SGF0006</strain>
        <tissue evidence="10">Muscle</tissue>
    </source>
</reference>
<dbReference type="AlphaFoldDB" id="A0AAD6FFN6"/>
<evidence type="ECO:0000256" key="3">
    <source>
        <dbReference type="ARBA" id="ARBA00012744"/>
    </source>
</evidence>
<protein>
    <recommendedName>
        <fullName evidence="3">beta-glucosidase</fullName>
        <ecNumber evidence="3">3.2.1.21</ecNumber>
    </recommendedName>
</protein>
<evidence type="ECO:0000313" key="11">
    <source>
        <dbReference type="Proteomes" id="UP001219934"/>
    </source>
</evidence>
<dbReference type="EMBL" id="JAPTMU010000013">
    <property type="protein sequence ID" value="KAJ4933086.1"/>
    <property type="molecule type" value="Genomic_DNA"/>
</dbReference>
<dbReference type="GO" id="GO:0000016">
    <property type="term" value="F:lactase activity"/>
    <property type="evidence" value="ECO:0007669"/>
    <property type="project" value="TreeGrafter"/>
</dbReference>
<keyword evidence="6 8" id="KW-0326">Glycosidase</keyword>
<evidence type="ECO:0000313" key="10">
    <source>
        <dbReference type="EMBL" id="KAJ4933086.1"/>
    </source>
</evidence>
<name>A0AAD6FFN6_9TELE</name>
<evidence type="ECO:0000256" key="9">
    <source>
        <dbReference type="SAM" id="Phobius"/>
    </source>
</evidence>
<comment type="similarity">
    <text evidence="1">Belongs to the glycosyl hydrolase 1 family.</text>
</comment>
<dbReference type="Proteomes" id="UP001219934">
    <property type="component" value="Unassembled WGS sequence"/>
</dbReference>